<keyword evidence="11" id="KW-1185">Reference proteome</keyword>
<evidence type="ECO:0000256" key="7">
    <source>
        <dbReference type="ARBA" id="ARBA00022764"/>
    </source>
</evidence>
<feature type="signal peptide" evidence="8">
    <location>
        <begin position="1"/>
        <end position="24"/>
    </location>
</feature>
<proteinExistence type="inferred from homology"/>
<evidence type="ECO:0000256" key="3">
    <source>
        <dbReference type="ARBA" id="ARBA00005695"/>
    </source>
</evidence>
<sequence>MKPLRYRSALALGLSLCLAAAAQAQDLRISIYADITGLDPHDTSDTLSYSIQSGIFERLFQFDNQMKLLPRLATGYTSNDDATEFVVTLRDGITFQDGAPFNAEAVKANLDRLADQSKGLKRNSLFNMVKTVTVLSPTQVKIELNKSFGAFVNTLAHPSAVMHSPEALKKYPDEAQLRVHPVGTGPFKFTEWQQGKDVKLVKNDSYWQKGWPKVDSVTFYPTPEDSTRVAALKSSQVDAIYPLPSDLLATVQSDSKLAVQRDPGIYQFWLAMNNLRPPMNDIRVRQALNYAINRDVWLKVGFAGMGTPATSAMAPGVQFFHAQTTPSYNYDPAKAKALLKEAGYPDGISLKLWTTNRTDYIRSAQFFKQQLEQVGIKITVTPMDSGMRNAKLFGVKDPKEAEFDLFYNGWSPSTGDADWALRPLYATESWVPAAYNVAYYSSAAADKAIMAGLATADLGKRAAAYAEAQKVIWGDAPVVFLGTPDNLVGKAKNLSGVYMLADGSLIFDQAEFK</sequence>
<evidence type="ECO:0000256" key="4">
    <source>
        <dbReference type="ARBA" id="ARBA00017393"/>
    </source>
</evidence>
<dbReference type="RefSeq" id="WP_222158577.1">
    <property type="nucleotide sequence ID" value="NZ_CP081864.1"/>
</dbReference>
<dbReference type="Gene3D" id="3.10.105.10">
    <property type="entry name" value="Dipeptide-binding Protein, Domain 3"/>
    <property type="match status" value="1"/>
</dbReference>
<comment type="similarity">
    <text evidence="3">Belongs to the bacterial solute-binding protein 5 family.</text>
</comment>
<evidence type="ECO:0000313" key="10">
    <source>
        <dbReference type="EMBL" id="QZN95485.1"/>
    </source>
</evidence>
<dbReference type="PIRSF" id="PIRSF002741">
    <property type="entry name" value="MppA"/>
    <property type="match status" value="1"/>
</dbReference>
<reference evidence="10 11" key="1">
    <citation type="submission" date="2021-08" db="EMBL/GenBank/DDBJ databases">
        <title>Culture and genomic analysis of Symbiopectobacterium purcellii sp. nov. gen. nov., isolated from the leafhopper Empoasca decipiens.</title>
        <authorList>
            <person name="Nadal-Jimenez P."/>
            <person name="Siozios S."/>
            <person name="Halliday N."/>
            <person name="Camara M."/>
            <person name="Hurst G.D.D."/>
        </authorList>
    </citation>
    <scope>NUCLEOTIDE SEQUENCE [LARGE SCALE GENOMIC DNA]</scope>
    <source>
        <strain evidence="10 11">SyEd1</strain>
    </source>
</reference>
<dbReference type="Gene3D" id="3.40.190.10">
    <property type="entry name" value="Periplasmic binding protein-like II"/>
    <property type="match status" value="1"/>
</dbReference>
<dbReference type="InterPro" id="IPR000914">
    <property type="entry name" value="SBP_5_dom"/>
</dbReference>
<dbReference type="EMBL" id="CP081864">
    <property type="protein sequence ID" value="QZN95485.1"/>
    <property type="molecule type" value="Genomic_DNA"/>
</dbReference>
<evidence type="ECO:0000256" key="8">
    <source>
        <dbReference type="SAM" id="SignalP"/>
    </source>
</evidence>
<comment type="subcellular location">
    <subcellularLocation>
        <location evidence="2">Periplasm</location>
    </subcellularLocation>
</comment>
<feature type="domain" description="Solute-binding protein family 5" evidence="9">
    <location>
        <begin position="68"/>
        <end position="428"/>
    </location>
</feature>
<dbReference type="Proteomes" id="UP000825886">
    <property type="component" value="Chromosome"/>
</dbReference>
<protein>
    <recommendedName>
        <fullName evidence="4">Glutathione-binding protein GsiB</fullName>
    </recommendedName>
</protein>
<feature type="chain" id="PRO_5045777399" description="Glutathione-binding protein GsiB" evidence="8">
    <location>
        <begin position="25"/>
        <end position="513"/>
    </location>
</feature>
<evidence type="ECO:0000313" key="11">
    <source>
        <dbReference type="Proteomes" id="UP000825886"/>
    </source>
</evidence>
<dbReference type="PANTHER" id="PTHR30290:SF32">
    <property type="entry name" value="GLUTATHIONE-BINDING PROTEIN GSIB"/>
    <property type="match status" value="1"/>
</dbReference>
<dbReference type="CDD" id="cd08499">
    <property type="entry name" value="PBP2_Ylib_like"/>
    <property type="match status" value="1"/>
</dbReference>
<gene>
    <name evidence="10" type="ORF">K6K13_20290</name>
</gene>
<comment type="function">
    <text evidence="1">Part of the ABC transporter complex GsiABCD involved in glutathione import. Binds glutathione.</text>
</comment>
<evidence type="ECO:0000259" key="9">
    <source>
        <dbReference type="Pfam" id="PF00496"/>
    </source>
</evidence>
<accession>A0ABX9AJZ5</accession>
<evidence type="ECO:0000256" key="6">
    <source>
        <dbReference type="ARBA" id="ARBA00022729"/>
    </source>
</evidence>
<dbReference type="PANTHER" id="PTHR30290">
    <property type="entry name" value="PERIPLASMIC BINDING COMPONENT OF ABC TRANSPORTER"/>
    <property type="match status" value="1"/>
</dbReference>
<keyword evidence="7" id="KW-0574">Periplasm</keyword>
<dbReference type="SUPFAM" id="SSF53850">
    <property type="entry name" value="Periplasmic binding protein-like II"/>
    <property type="match status" value="1"/>
</dbReference>
<dbReference type="Pfam" id="PF00496">
    <property type="entry name" value="SBP_bac_5"/>
    <property type="match status" value="1"/>
</dbReference>
<evidence type="ECO:0000256" key="1">
    <source>
        <dbReference type="ARBA" id="ARBA00003489"/>
    </source>
</evidence>
<dbReference type="InterPro" id="IPR039424">
    <property type="entry name" value="SBP_5"/>
</dbReference>
<evidence type="ECO:0000256" key="2">
    <source>
        <dbReference type="ARBA" id="ARBA00004418"/>
    </source>
</evidence>
<keyword evidence="6 8" id="KW-0732">Signal</keyword>
<keyword evidence="5" id="KW-0813">Transport</keyword>
<dbReference type="Gene3D" id="3.90.76.10">
    <property type="entry name" value="Dipeptide-binding Protein, Domain 1"/>
    <property type="match status" value="1"/>
</dbReference>
<organism evidence="10 11">
    <name type="scientific">Symbiopectobacterium purcellii</name>
    <dbReference type="NCBI Taxonomy" id="2871826"/>
    <lineage>
        <taxon>Bacteria</taxon>
        <taxon>Pseudomonadati</taxon>
        <taxon>Pseudomonadota</taxon>
        <taxon>Gammaproteobacteria</taxon>
        <taxon>Enterobacterales</taxon>
        <taxon>Enterobacteriaceae</taxon>
    </lineage>
</organism>
<name>A0ABX9AJZ5_9ENTR</name>
<evidence type="ECO:0000256" key="5">
    <source>
        <dbReference type="ARBA" id="ARBA00022448"/>
    </source>
</evidence>
<dbReference type="InterPro" id="IPR030678">
    <property type="entry name" value="Peptide/Ni-bd"/>
</dbReference>